<gene>
    <name evidence="1" type="ORF">SAMN04487909_1472</name>
</gene>
<protein>
    <submittedName>
        <fullName evidence="1">Uncharacterized protein</fullName>
    </submittedName>
</protein>
<dbReference type="Pfam" id="PF17302">
    <property type="entry name" value="DUF5351"/>
    <property type="match status" value="1"/>
</dbReference>
<evidence type="ECO:0000313" key="1">
    <source>
        <dbReference type="EMBL" id="SDK27996.1"/>
    </source>
</evidence>
<dbReference type="OrthoDB" id="2455666at2"/>
<dbReference type="InterPro" id="IPR035272">
    <property type="entry name" value="DUF5351"/>
</dbReference>
<organism evidence="1 2">
    <name type="scientific">Aneurinibacillus migulanus</name>
    <name type="common">Bacillus migulanus</name>
    <dbReference type="NCBI Taxonomy" id="47500"/>
    <lineage>
        <taxon>Bacteria</taxon>
        <taxon>Bacillati</taxon>
        <taxon>Bacillota</taxon>
        <taxon>Bacilli</taxon>
        <taxon>Bacillales</taxon>
        <taxon>Paenibacillaceae</taxon>
        <taxon>Aneurinibacillus group</taxon>
        <taxon>Aneurinibacillus</taxon>
    </lineage>
</organism>
<dbReference type="AlphaFoldDB" id="A0A1G9AKU9"/>
<dbReference type="SUPFAM" id="SSF57938">
    <property type="entry name" value="DnaJ/Hsp40 cysteine-rich domain"/>
    <property type="match status" value="1"/>
</dbReference>
<reference evidence="1 2" key="1">
    <citation type="submission" date="2016-10" db="EMBL/GenBank/DDBJ databases">
        <authorList>
            <person name="de Groot N.N."/>
        </authorList>
    </citation>
    <scope>NUCLEOTIDE SEQUENCE [LARGE SCALE GENOMIC DNA]</scope>
    <source>
        <strain evidence="1 2">DSM 2895</strain>
    </source>
</reference>
<dbReference type="RefSeq" id="WP_158502238.1">
    <property type="nucleotide sequence ID" value="NZ_BJOA01000162.1"/>
</dbReference>
<dbReference type="GeneID" id="43759297"/>
<dbReference type="InterPro" id="IPR036410">
    <property type="entry name" value="HSP_DnaJ_Cys-rich_dom_sf"/>
</dbReference>
<name>A0A1G9AKU9_ANEMI</name>
<dbReference type="Gene3D" id="6.20.20.10">
    <property type="match status" value="1"/>
</dbReference>
<proteinExistence type="predicted"/>
<dbReference type="EMBL" id="FNED01000047">
    <property type="protein sequence ID" value="SDK27996.1"/>
    <property type="molecule type" value="Genomic_DNA"/>
</dbReference>
<dbReference type="Proteomes" id="UP000182836">
    <property type="component" value="Unassembled WGS sequence"/>
</dbReference>
<accession>A0A1G9AKU9</accession>
<sequence>MNERVVRETCTYCEGNGYFQVITGGSTTCPACGGDGIVSNLKSEETIGIK</sequence>
<evidence type="ECO:0000313" key="2">
    <source>
        <dbReference type="Proteomes" id="UP000182836"/>
    </source>
</evidence>